<protein>
    <recommendedName>
        <fullName evidence="6">Small ribosomal subunit protein uS7</fullName>
    </recommendedName>
</protein>
<evidence type="ECO:0000256" key="4">
    <source>
        <dbReference type="ARBA" id="ARBA00022980"/>
    </source>
</evidence>
<dbReference type="FunFam" id="1.10.455.10:FF:000001">
    <property type="entry name" value="30S ribosomal protein S7"/>
    <property type="match status" value="1"/>
</dbReference>
<proteinExistence type="inferred from homology"/>
<dbReference type="PANTHER" id="PTHR11205">
    <property type="entry name" value="RIBOSOMAL PROTEIN S7"/>
    <property type="match status" value="1"/>
</dbReference>
<dbReference type="GO" id="GO:0006412">
    <property type="term" value="P:translation"/>
    <property type="evidence" value="ECO:0007669"/>
    <property type="project" value="UniProtKB-UniRule"/>
</dbReference>
<evidence type="ECO:0000256" key="5">
    <source>
        <dbReference type="ARBA" id="ARBA00023274"/>
    </source>
</evidence>
<dbReference type="GO" id="GO:0019843">
    <property type="term" value="F:rRNA binding"/>
    <property type="evidence" value="ECO:0007669"/>
    <property type="project" value="UniProtKB-UniRule"/>
</dbReference>
<name>A0A1G2BTX0_9BACT</name>
<dbReference type="PROSITE" id="PS00052">
    <property type="entry name" value="RIBOSOMAL_S7"/>
    <property type="match status" value="1"/>
</dbReference>
<dbReference type="GO" id="GO:0015935">
    <property type="term" value="C:small ribosomal subunit"/>
    <property type="evidence" value="ECO:0007669"/>
    <property type="project" value="InterPro"/>
</dbReference>
<evidence type="ECO:0000313" key="10">
    <source>
        <dbReference type="Proteomes" id="UP000178109"/>
    </source>
</evidence>
<comment type="similarity">
    <text evidence="1 6 7">Belongs to the universal ribosomal protein uS7 family.</text>
</comment>
<dbReference type="STRING" id="1798553.A3H70_04535"/>
<dbReference type="InterPro" id="IPR036823">
    <property type="entry name" value="Ribosomal_uS7_dom_sf"/>
</dbReference>
<dbReference type="InterPro" id="IPR000235">
    <property type="entry name" value="Ribosomal_uS7"/>
</dbReference>
<evidence type="ECO:0000256" key="6">
    <source>
        <dbReference type="HAMAP-Rule" id="MF_00480"/>
    </source>
</evidence>
<dbReference type="NCBIfam" id="TIGR01029">
    <property type="entry name" value="rpsG_bact"/>
    <property type="match status" value="1"/>
</dbReference>
<sequence length="155" mass="17241">MRGKGAPKRTISPDPKFNSLTIAKLVNYVMERGKKTTAQKVVYDAFDLMAEKTKQDPVAIFDRALKNVTPILEVRSRRVGGANYQVPVEVRGERKLALAFRWLLLAANTRRGAAMAEKLADELMAAARGEGTAIKKREDVHRMAEANRAFAHFAS</sequence>
<comment type="caution">
    <text evidence="9">The sequence shown here is derived from an EMBL/GenBank/DDBJ whole genome shotgun (WGS) entry which is preliminary data.</text>
</comment>
<dbReference type="HAMAP" id="MF_00480_B">
    <property type="entry name" value="Ribosomal_uS7_B"/>
    <property type="match status" value="1"/>
</dbReference>
<dbReference type="InterPro" id="IPR020606">
    <property type="entry name" value="Ribosomal_uS7_CS"/>
</dbReference>
<evidence type="ECO:0000256" key="1">
    <source>
        <dbReference type="ARBA" id="ARBA00007151"/>
    </source>
</evidence>
<evidence type="ECO:0000256" key="2">
    <source>
        <dbReference type="ARBA" id="ARBA00022730"/>
    </source>
</evidence>
<keyword evidence="6" id="KW-0820">tRNA-binding</keyword>
<dbReference type="EMBL" id="MHKO01000023">
    <property type="protein sequence ID" value="OGY92356.1"/>
    <property type="molecule type" value="Genomic_DNA"/>
</dbReference>
<dbReference type="GO" id="GO:0003735">
    <property type="term" value="F:structural constituent of ribosome"/>
    <property type="evidence" value="ECO:0007669"/>
    <property type="project" value="InterPro"/>
</dbReference>
<organism evidence="9 10">
    <name type="scientific">Candidatus Komeilibacteria bacterium RIFCSPLOWO2_02_FULL_48_11</name>
    <dbReference type="NCBI Taxonomy" id="1798553"/>
    <lineage>
        <taxon>Bacteria</taxon>
        <taxon>Candidatus Komeiliibacteriota</taxon>
    </lineage>
</organism>
<evidence type="ECO:0000313" key="9">
    <source>
        <dbReference type="EMBL" id="OGY92356.1"/>
    </source>
</evidence>
<keyword evidence="2 6" id="KW-0699">rRNA-binding</keyword>
<dbReference type="SUPFAM" id="SSF47973">
    <property type="entry name" value="Ribosomal protein S7"/>
    <property type="match status" value="1"/>
</dbReference>
<evidence type="ECO:0000259" key="8">
    <source>
        <dbReference type="Pfam" id="PF00177"/>
    </source>
</evidence>
<keyword evidence="3 6" id="KW-0694">RNA-binding</keyword>
<dbReference type="CDD" id="cd14869">
    <property type="entry name" value="uS7_Bacteria"/>
    <property type="match status" value="1"/>
</dbReference>
<evidence type="ECO:0000256" key="3">
    <source>
        <dbReference type="ARBA" id="ARBA00022884"/>
    </source>
</evidence>
<dbReference type="GO" id="GO:0000049">
    <property type="term" value="F:tRNA binding"/>
    <property type="evidence" value="ECO:0007669"/>
    <property type="project" value="UniProtKB-UniRule"/>
</dbReference>
<gene>
    <name evidence="6" type="primary">rpsG</name>
    <name evidence="9" type="ORF">A3H70_04535</name>
</gene>
<dbReference type="AlphaFoldDB" id="A0A1G2BTX0"/>
<comment type="subunit">
    <text evidence="6">Part of the 30S ribosomal subunit. Contacts proteins S9 and S11.</text>
</comment>
<dbReference type="InterPro" id="IPR005717">
    <property type="entry name" value="Ribosomal_uS7_bac/org-type"/>
</dbReference>
<dbReference type="PIRSF" id="PIRSF002122">
    <property type="entry name" value="RPS7p_RPS7a_RPS5e_RPS7o"/>
    <property type="match status" value="1"/>
</dbReference>
<dbReference type="InterPro" id="IPR023798">
    <property type="entry name" value="Ribosomal_uS7_dom"/>
</dbReference>
<accession>A0A1G2BTX0</accession>
<reference evidence="9 10" key="1">
    <citation type="journal article" date="2016" name="Nat. Commun.">
        <title>Thousands of microbial genomes shed light on interconnected biogeochemical processes in an aquifer system.</title>
        <authorList>
            <person name="Anantharaman K."/>
            <person name="Brown C.T."/>
            <person name="Hug L.A."/>
            <person name="Sharon I."/>
            <person name="Castelle C.J."/>
            <person name="Probst A.J."/>
            <person name="Thomas B.C."/>
            <person name="Singh A."/>
            <person name="Wilkins M.J."/>
            <person name="Karaoz U."/>
            <person name="Brodie E.L."/>
            <person name="Williams K.H."/>
            <person name="Hubbard S.S."/>
            <person name="Banfield J.F."/>
        </authorList>
    </citation>
    <scope>NUCLEOTIDE SEQUENCE [LARGE SCALE GENOMIC DNA]</scope>
</reference>
<comment type="function">
    <text evidence="6">One of the primary rRNA binding proteins, it binds directly to 16S rRNA where it nucleates assembly of the head domain of the 30S subunit. Is located at the subunit interface close to the decoding center, probably blocks exit of the E-site tRNA.</text>
</comment>
<dbReference type="Proteomes" id="UP000178109">
    <property type="component" value="Unassembled WGS sequence"/>
</dbReference>
<feature type="domain" description="Small ribosomal subunit protein uS7" evidence="8">
    <location>
        <begin position="2"/>
        <end position="148"/>
    </location>
</feature>
<evidence type="ECO:0000256" key="7">
    <source>
        <dbReference type="RuleBase" id="RU003619"/>
    </source>
</evidence>
<dbReference type="Gene3D" id="1.10.455.10">
    <property type="entry name" value="Ribosomal protein S7 domain"/>
    <property type="match status" value="1"/>
</dbReference>
<keyword evidence="4 6" id="KW-0689">Ribosomal protein</keyword>
<dbReference type="Pfam" id="PF00177">
    <property type="entry name" value="Ribosomal_S7"/>
    <property type="match status" value="1"/>
</dbReference>
<keyword evidence="5 6" id="KW-0687">Ribonucleoprotein</keyword>